<keyword evidence="2" id="KW-1185">Reference proteome</keyword>
<evidence type="ECO:0000313" key="1">
    <source>
        <dbReference type="EMBL" id="KAK3855269.1"/>
    </source>
</evidence>
<accession>A0AAE1EKI1</accession>
<dbReference type="AlphaFoldDB" id="A0AAE1EKI1"/>
<gene>
    <name evidence="1" type="ORF">Pcinc_038319</name>
</gene>
<sequence>MGPDILVPIPSLGSTYFFWPEGLQNGEYVLGSDRLLYLQFDKTDGYTPSLDLCKKIQATALPQHTNTSNIMPWLGLTMDEQRSIMMWENAGPYNSTEVAATTPVKYLAAETTSTTAFIFNNGTLEELPKTQGASTLCQANPLGIDW</sequence>
<dbReference type="EMBL" id="JAWQEG010006279">
    <property type="protein sequence ID" value="KAK3855269.1"/>
    <property type="molecule type" value="Genomic_DNA"/>
</dbReference>
<comment type="caution">
    <text evidence="1">The sequence shown here is derived from an EMBL/GenBank/DDBJ whole genome shotgun (WGS) entry which is preliminary data.</text>
</comment>
<reference evidence="1" key="1">
    <citation type="submission" date="2023-10" db="EMBL/GenBank/DDBJ databases">
        <title>Genome assemblies of two species of porcelain crab, Petrolisthes cinctipes and Petrolisthes manimaculis (Anomura: Porcellanidae).</title>
        <authorList>
            <person name="Angst P."/>
        </authorList>
    </citation>
    <scope>NUCLEOTIDE SEQUENCE</scope>
    <source>
        <strain evidence="1">PB745_01</strain>
        <tissue evidence="1">Gill</tissue>
    </source>
</reference>
<protein>
    <submittedName>
        <fullName evidence="1">Uncharacterized protein</fullName>
    </submittedName>
</protein>
<evidence type="ECO:0000313" key="2">
    <source>
        <dbReference type="Proteomes" id="UP001286313"/>
    </source>
</evidence>
<dbReference type="Proteomes" id="UP001286313">
    <property type="component" value="Unassembled WGS sequence"/>
</dbReference>
<name>A0AAE1EKI1_PETCI</name>
<proteinExistence type="predicted"/>
<organism evidence="1 2">
    <name type="scientific">Petrolisthes cinctipes</name>
    <name type="common">Flat porcelain crab</name>
    <dbReference type="NCBI Taxonomy" id="88211"/>
    <lineage>
        <taxon>Eukaryota</taxon>
        <taxon>Metazoa</taxon>
        <taxon>Ecdysozoa</taxon>
        <taxon>Arthropoda</taxon>
        <taxon>Crustacea</taxon>
        <taxon>Multicrustacea</taxon>
        <taxon>Malacostraca</taxon>
        <taxon>Eumalacostraca</taxon>
        <taxon>Eucarida</taxon>
        <taxon>Decapoda</taxon>
        <taxon>Pleocyemata</taxon>
        <taxon>Anomura</taxon>
        <taxon>Galatheoidea</taxon>
        <taxon>Porcellanidae</taxon>
        <taxon>Petrolisthes</taxon>
    </lineage>
</organism>